<dbReference type="PROSITE" id="PS00041">
    <property type="entry name" value="HTH_ARAC_FAMILY_1"/>
    <property type="match status" value="1"/>
</dbReference>
<comment type="caution">
    <text evidence="5">The sequence shown here is derived from an EMBL/GenBank/DDBJ whole genome shotgun (WGS) entry which is preliminary data.</text>
</comment>
<dbReference type="AlphaFoldDB" id="A0AAE3J7G9"/>
<dbReference type="CDD" id="cd06986">
    <property type="entry name" value="cupin_MmsR-like_N"/>
    <property type="match status" value="1"/>
</dbReference>
<dbReference type="GO" id="GO:0043565">
    <property type="term" value="F:sequence-specific DNA binding"/>
    <property type="evidence" value="ECO:0007669"/>
    <property type="project" value="InterPro"/>
</dbReference>
<dbReference type="InterPro" id="IPR018062">
    <property type="entry name" value="HTH_AraC-typ_CS"/>
</dbReference>
<keyword evidence="3" id="KW-0804">Transcription</keyword>
<proteinExistence type="predicted"/>
<dbReference type="EMBL" id="JAJEPR010000039">
    <property type="protein sequence ID" value="MCC2191128.1"/>
    <property type="molecule type" value="Genomic_DNA"/>
</dbReference>
<feature type="domain" description="HTH araC/xylS-type" evidence="4">
    <location>
        <begin position="195"/>
        <end position="293"/>
    </location>
</feature>
<dbReference type="Gene3D" id="2.60.120.280">
    <property type="entry name" value="Regulatory protein AraC"/>
    <property type="match status" value="1"/>
</dbReference>
<evidence type="ECO:0000256" key="2">
    <source>
        <dbReference type="ARBA" id="ARBA00023125"/>
    </source>
</evidence>
<organism evidence="5 6">
    <name type="scientific">Fusicatenibacter faecihominis</name>
    <dbReference type="NCBI Taxonomy" id="2881276"/>
    <lineage>
        <taxon>Bacteria</taxon>
        <taxon>Bacillati</taxon>
        <taxon>Bacillota</taxon>
        <taxon>Clostridia</taxon>
        <taxon>Lachnospirales</taxon>
        <taxon>Lachnospiraceae</taxon>
        <taxon>Fusicatenibacter</taxon>
    </lineage>
</organism>
<dbReference type="RefSeq" id="WP_227616098.1">
    <property type="nucleotide sequence ID" value="NZ_JAJEPR010000039.1"/>
</dbReference>
<evidence type="ECO:0000313" key="5">
    <source>
        <dbReference type="EMBL" id="MCC2191128.1"/>
    </source>
</evidence>
<reference evidence="5 6" key="1">
    <citation type="submission" date="2021-10" db="EMBL/GenBank/DDBJ databases">
        <title>Anaerobic single-cell dispensing facilitates the cultivation of human gut bacteria.</title>
        <authorList>
            <person name="Afrizal A."/>
        </authorList>
    </citation>
    <scope>NUCLEOTIDE SEQUENCE [LARGE SCALE GENOMIC DNA]</scope>
    <source>
        <strain evidence="5 6">CLA-AA-H277</strain>
    </source>
</reference>
<gene>
    <name evidence="5" type="ORF">LKD71_15230</name>
</gene>
<dbReference type="InterPro" id="IPR009057">
    <property type="entry name" value="Homeodomain-like_sf"/>
</dbReference>
<dbReference type="InterPro" id="IPR037923">
    <property type="entry name" value="HTH-like"/>
</dbReference>
<dbReference type="PANTHER" id="PTHR43280">
    <property type="entry name" value="ARAC-FAMILY TRANSCRIPTIONAL REGULATOR"/>
    <property type="match status" value="1"/>
</dbReference>
<dbReference type="InterPro" id="IPR003313">
    <property type="entry name" value="AraC-bd"/>
</dbReference>
<keyword evidence="1" id="KW-0805">Transcription regulation</keyword>
<dbReference type="InterPro" id="IPR020449">
    <property type="entry name" value="Tscrpt_reg_AraC-type_HTH"/>
</dbReference>
<keyword evidence="2" id="KW-0238">DNA-binding</keyword>
<name>A0AAE3J7G9_9FIRM</name>
<protein>
    <submittedName>
        <fullName evidence="5">AraC family transcriptional regulator</fullName>
    </submittedName>
</protein>
<keyword evidence="6" id="KW-1185">Reference proteome</keyword>
<sequence>MEEQRPDTERKRDGFRGERMIVLPTEAFSDYVRHPLVRRLYLTDVGFFPSAAHHYRERKEGIEEYIFLYCMDGSGQITVEDRTYTLRGEEAFCIPRNRSHCYYASEEDPWSILWVHFKGEDTVHFPLEEGRVISFQSQHATGRMQYLFELLFRVLEGNYTLGNFIYISQVLSLILAETYNREKKDSVPEQNRHVTAVVRYMYRHLDENLSLGALSEEFELSKSYLNLIFQKATGHTPMDFFQELKMKEACKLLRSTELYIYQIGQRLGYQDPYYFSRIFRKVVGVSPTEYQEKGREQQDM</sequence>
<evidence type="ECO:0000256" key="1">
    <source>
        <dbReference type="ARBA" id="ARBA00023015"/>
    </source>
</evidence>
<dbReference type="PANTHER" id="PTHR43280:SF30">
    <property type="entry name" value="MMSAB OPERON REGULATORY PROTEIN"/>
    <property type="match status" value="1"/>
</dbReference>
<dbReference type="SUPFAM" id="SSF46689">
    <property type="entry name" value="Homeodomain-like"/>
    <property type="match status" value="2"/>
</dbReference>
<dbReference type="SMART" id="SM00342">
    <property type="entry name" value="HTH_ARAC"/>
    <property type="match status" value="1"/>
</dbReference>
<dbReference type="Proteomes" id="UP001197875">
    <property type="component" value="Unassembled WGS sequence"/>
</dbReference>
<dbReference type="Pfam" id="PF02311">
    <property type="entry name" value="AraC_binding"/>
    <property type="match status" value="1"/>
</dbReference>
<dbReference type="SUPFAM" id="SSF51215">
    <property type="entry name" value="Regulatory protein AraC"/>
    <property type="match status" value="1"/>
</dbReference>
<dbReference type="GO" id="GO:0003700">
    <property type="term" value="F:DNA-binding transcription factor activity"/>
    <property type="evidence" value="ECO:0007669"/>
    <property type="project" value="InterPro"/>
</dbReference>
<dbReference type="PROSITE" id="PS01124">
    <property type="entry name" value="HTH_ARAC_FAMILY_2"/>
    <property type="match status" value="1"/>
</dbReference>
<evidence type="ECO:0000313" key="6">
    <source>
        <dbReference type="Proteomes" id="UP001197875"/>
    </source>
</evidence>
<evidence type="ECO:0000256" key="3">
    <source>
        <dbReference type="ARBA" id="ARBA00023163"/>
    </source>
</evidence>
<dbReference type="InterPro" id="IPR018060">
    <property type="entry name" value="HTH_AraC"/>
</dbReference>
<evidence type="ECO:0000259" key="4">
    <source>
        <dbReference type="PROSITE" id="PS01124"/>
    </source>
</evidence>
<dbReference type="Gene3D" id="1.10.10.60">
    <property type="entry name" value="Homeodomain-like"/>
    <property type="match status" value="2"/>
</dbReference>
<dbReference type="PRINTS" id="PR00032">
    <property type="entry name" value="HTHARAC"/>
</dbReference>
<dbReference type="Pfam" id="PF12833">
    <property type="entry name" value="HTH_18"/>
    <property type="match status" value="1"/>
</dbReference>
<accession>A0AAE3J7G9</accession>